<comment type="caution">
    <text evidence="2">The sequence shown here is derived from an EMBL/GenBank/DDBJ whole genome shotgun (WGS) entry which is preliminary data.</text>
</comment>
<dbReference type="EMBL" id="BMAW01049479">
    <property type="protein sequence ID" value="GFS70779.1"/>
    <property type="molecule type" value="Genomic_DNA"/>
</dbReference>
<reference evidence="2" key="1">
    <citation type="submission" date="2020-08" db="EMBL/GenBank/DDBJ databases">
        <title>Multicomponent nature underlies the extraordinary mechanical properties of spider dragline silk.</title>
        <authorList>
            <person name="Kono N."/>
            <person name="Nakamura H."/>
            <person name="Mori M."/>
            <person name="Yoshida Y."/>
            <person name="Ohtoshi R."/>
            <person name="Malay A.D."/>
            <person name="Moran D.A.P."/>
            <person name="Tomita M."/>
            <person name="Numata K."/>
            <person name="Arakawa K."/>
        </authorList>
    </citation>
    <scope>NUCLEOTIDE SEQUENCE</scope>
</reference>
<accession>A0A8X6Q9C8</accession>
<evidence type="ECO:0000313" key="3">
    <source>
        <dbReference type="Proteomes" id="UP000887013"/>
    </source>
</evidence>
<name>A0A8X6Q9C8_NEPPI</name>
<dbReference type="Gene3D" id="2.60.120.260">
    <property type="entry name" value="Galactose-binding domain-like"/>
    <property type="match status" value="1"/>
</dbReference>
<organism evidence="2 3">
    <name type="scientific">Nephila pilipes</name>
    <name type="common">Giant wood spider</name>
    <name type="synonym">Nephila maculata</name>
    <dbReference type="NCBI Taxonomy" id="299642"/>
    <lineage>
        <taxon>Eukaryota</taxon>
        <taxon>Metazoa</taxon>
        <taxon>Ecdysozoa</taxon>
        <taxon>Arthropoda</taxon>
        <taxon>Chelicerata</taxon>
        <taxon>Arachnida</taxon>
        <taxon>Araneae</taxon>
        <taxon>Araneomorphae</taxon>
        <taxon>Entelegynae</taxon>
        <taxon>Araneoidea</taxon>
        <taxon>Nephilidae</taxon>
        <taxon>Nephila</taxon>
    </lineage>
</organism>
<sequence length="47" mass="5331">MASEEIFDIQISASSSDDIDRYHHTNGRLNANHGWCAAFNDSLKQYT</sequence>
<dbReference type="EMBL" id="BMAW01125725">
    <property type="protein sequence ID" value="GFU13785.1"/>
    <property type="molecule type" value="Genomic_DNA"/>
</dbReference>
<dbReference type="Proteomes" id="UP000887013">
    <property type="component" value="Unassembled WGS sequence"/>
</dbReference>
<dbReference type="AlphaFoldDB" id="A0A8X6Q9C8"/>
<keyword evidence="3" id="KW-1185">Reference proteome</keyword>
<feature type="non-terminal residue" evidence="2">
    <location>
        <position position="47"/>
    </location>
</feature>
<protein>
    <submittedName>
        <fullName evidence="2">Uncharacterized protein</fullName>
    </submittedName>
</protein>
<evidence type="ECO:0000313" key="1">
    <source>
        <dbReference type="EMBL" id="GFS70779.1"/>
    </source>
</evidence>
<evidence type="ECO:0000313" key="2">
    <source>
        <dbReference type="EMBL" id="GFU13785.1"/>
    </source>
</evidence>
<proteinExistence type="predicted"/>
<gene>
    <name evidence="1" type="ORF">NPIL_314811</name>
    <name evidence="2" type="ORF">NPIL_365661</name>
</gene>